<dbReference type="EMBL" id="JPOX01000018">
    <property type="protein sequence ID" value="KFX46609.1"/>
    <property type="molecule type" value="Genomic_DNA"/>
</dbReference>
<gene>
    <name evidence="5" type="ORF">GQ26_0181040</name>
</gene>
<comment type="caution">
    <text evidence="5">The sequence shown here is derived from an EMBL/GenBank/DDBJ whole genome shotgun (WGS) entry which is preliminary data.</text>
</comment>
<evidence type="ECO:0000313" key="5">
    <source>
        <dbReference type="EMBL" id="KFX46609.1"/>
    </source>
</evidence>
<dbReference type="InterPro" id="IPR016461">
    <property type="entry name" value="COMT-like"/>
</dbReference>
<accession>A0A093V9G3</accession>
<dbReference type="InterPro" id="IPR029063">
    <property type="entry name" value="SAM-dependent_MTases_sf"/>
</dbReference>
<reference evidence="5" key="1">
    <citation type="journal article" date="2014" name="PLoS Genet.">
        <title>Signature Gene Expression Reveals Novel Clues to the Molecular Mechanisms of Dimorphic Transition in Penicillium marneffei.</title>
        <authorList>
            <person name="Yang E."/>
            <person name="Wang G."/>
            <person name="Cai J."/>
            <person name="Woo P.C."/>
            <person name="Lau S.K."/>
            <person name="Yuen K.-Y."/>
            <person name="Chow W.-N."/>
            <person name="Lin X."/>
        </authorList>
    </citation>
    <scope>NUCLEOTIDE SEQUENCE [LARGE SCALE GENOMIC DNA]</scope>
    <source>
        <strain evidence="5">PM1</strain>
    </source>
</reference>
<dbReference type="Pfam" id="PF00891">
    <property type="entry name" value="Methyltransf_2"/>
    <property type="match status" value="1"/>
</dbReference>
<dbReference type="InterPro" id="IPR001077">
    <property type="entry name" value="COMT_C"/>
</dbReference>
<dbReference type="HOGENOM" id="CLU_931199_0_0_1"/>
<dbReference type="SUPFAM" id="SSF53335">
    <property type="entry name" value="S-adenosyl-L-methionine-dependent methyltransferases"/>
    <property type="match status" value="1"/>
</dbReference>
<dbReference type="PROSITE" id="PS51683">
    <property type="entry name" value="SAM_OMT_II"/>
    <property type="match status" value="1"/>
</dbReference>
<feature type="domain" description="O-methyltransferase C-terminal" evidence="4">
    <location>
        <begin position="175"/>
        <end position="276"/>
    </location>
</feature>
<dbReference type="GO" id="GO:0008171">
    <property type="term" value="F:O-methyltransferase activity"/>
    <property type="evidence" value="ECO:0007669"/>
    <property type="project" value="InterPro"/>
</dbReference>
<evidence type="ECO:0000256" key="1">
    <source>
        <dbReference type="ARBA" id="ARBA00022603"/>
    </source>
</evidence>
<keyword evidence="2 5" id="KW-0808">Transferase</keyword>
<keyword evidence="1 5" id="KW-0489">Methyltransferase</keyword>
<sequence>MTIPQDTHKDELRNLAAKIQHAVENYTQGKDKNSSDVIKLCQDLQHRSESPEVFTERLTDISSIPASAITTNIAGYFSKYPNETTAEGAPISAYKYTYGKDMYDVLRGNKDRKADFDAYMEARKKDKQRRWHHVYPVMSELSSTSDVSATTMLAEAVVMISRAFLRATLIEPIMGEKRVFKAMAHDFFRPQPIKGARIYLLLAVLHNWEDAECRIILRNLAEAMKPGYSRLLISGMLVPEVNAGGLTAELDMQMWLLQHSRQRTKREIEEPIDATGLELVKIWENGDRESIIEVQALEK</sequence>
<dbReference type="AlphaFoldDB" id="A0A093V9G3"/>
<dbReference type="PANTHER" id="PTHR43712:SF11">
    <property type="entry name" value="O-METHYLTRANSFERASE (AFU_ORTHOLOGUE AFUA_2G17820)-RELATED"/>
    <property type="match status" value="1"/>
</dbReference>
<proteinExistence type="predicted"/>
<evidence type="ECO:0000259" key="4">
    <source>
        <dbReference type="Pfam" id="PF00891"/>
    </source>
</evidence>
<keyword evidence="3" id="KW-0949">S-adenosyl-L-methionine</keyword>
<dbReference type="Gene3D" id="3.40.50.150">
    <property type="entry name" value="Vaccinia Virus protein VP39"/>
    <property type="match status" value="1"/>
</dbReference>
<organism evidence="5">
    <name type="scientific">Talaromyces marneffei PM1</name>
    <dbReference type="NCBI Taxonomy" id="1077442"/>
    <lineage>
        <taxon>Eukaryota</taxon>
        <taxon>Fungi</taxon>
        <taxon>Dikarya</taxon>
        <taxon>Ascomycota</taxon>
        <taxon>Pezizomycotina</taxon>
        <taxon>Eurotiomycetes</taxon>
        <taxon>Eurotiomycetidae</taxon>
        <taxon>Eurotiales</taxon>
        <taxon>Trichocomaceae</taxon>
        <taxon>Talaromyces</taxon>
        <taxon>Talaromyces sect. Talaromyces</taxon>
    </lineage>
</organism>
<name>A0A093V9G3_TALMA</name>
<dbReference type="PANTHER" id="PTHR43712">
    <property type="entry name" value="PUTATIVE (AFU_ORTHOLOGUE AFUA_4G14580)-RELATED"/>
    <property type="match status" value="1"/>
</dbReference>
<evidence type="ECO:0000256" key="3">
    <source>
        <dbReference type="ARBA" id="ARBA00022691"/>
    </source>
</evidence>
<protein>
    <submittedName>
        <fullName evidence="5">Sterigmatocystin 8-O-methyltransferase</fullName>
    </submittedName>
</protein>
<evidence type="ECO:0000256" key="2">
    <source>
        <dbReference type="ARBA" id="ARBA00022679"/>
    </source>
</evidence>
<dbReference type="GO" id="GO:0032259">
    <property type="term" value="P:methylation"/>
    <property type="evidence" value="ECO:0007669"/>
    <property type="project" value="UniProtKB-KW"/>
</dbReference>